<feature type="transmembrane region" description="Helical" evidence="8">
    <location>
        <begin position="153"/>
        <end position="170"/>
    </location>
</feature>
<keyword evidence="3" id="KW-0328">Glycosyltransferase</keyword>
<comment type="subcellular location">
    <subcellularLocation>
        <location evidence="1">Cell membrane</location>
        <topology evidence="1">Multi-pass membrane protein</topology>
    </subcellularLocation>
</comment>
<dbReference type="EMBL" id="JAHLQL010000008">
    <property type="protein sequence ID" value="MBU5593262.1"/>
    <property type="molecule type" value="Genomic_DNA"/>
</dbReference>
<dbReference type="RefSeq" id="WP_216457934.1">
    <property type="nucleotide sequence ID" value="NZ_JAHLQL010000008.1"/>
</dbReference>
<comment type="caution">
    <text evidence="10">The sequence shown here is derived from an EMBL/GenBank/DDBJ whole genome shotgun (WGS) entry which is preliminary data.</text>
</comment>
<dbReference type="PANTHER" id="PTHR33908">
    <property type="entry name" value="MANNOSYLTRANSFERASE YKCB-RELATED"/>
    <property type="match status" value="1"/>
</dbReference>
<accession>A0ABS6F422</accession>
<feature type="transmembrane region" description="Helical" evidence="8">
    <location>
        <begin position="303"/>
        <end position="324"/>
    </location>
</feature>
<evidence type="ECO:0000256" key="7">
    <source>
        <dbReference type="ARBA" id="ARBA00023136"/>
    </source>
</evidence>
<keyword evidence="2" id="KW-1003">Cell membrane</keyword>
<feature type="domain" description="Glycosyltransferase RgtA/B/C/D-like" evidence="9">
    <location>
        <begin position="79"/>
        <end position="234"/>
    </location>
</feature>
<feature type="transmembrane region" description="Helical" evidence="8">
    <location>
        <begin position="99"/>
        <end position="119"/>
    </location>
</feature>
<evidence type="ECO:0000256" key="6">
    <source>
        <dbReference type="ARBA" id="ARBA00022989"/>
    </source>
</evidence>
<keyword evidence="11" id="KW-1185">Reference proteome</keyword>
<evidence type="ECO:0000256" key="2">
    <source>
        <dbReference type="ARBA" id="ARBA00022475"/>
    </source>
</evidence>
<feature type="transmembrane region" description="Helical" evidence="8">
    <location>
        <begin position="75"/>
        <end position="93"/>
    </location>
</feature>
<evidence type="ECO:0000256" key="8">
    <source>
        <dbReference type="SAM" id="Phobius"/>
    </source>
</evidence>
<evidence type="ECO:0000313" key="10">
    <source>
        <dbReference type="EMBL" id="MBU5593262.1"/>
    </source>
</evidence>
<dbReference type="Proteomes" id="UP000736583">
    <property type="component" value="Unassembled WGS sequence"/>
</dbReference>
<proteinExistence type="predicted"/>
<dbReference type="InterPro" id="IPR038731">
    <property type="entry name" value="RgtA/B/C-like"/>
</dbReference>
<protein>
    <submittedName>
        <fullName evidence="10">Glycosyltransferase family 39 protein</fullName>
    </submittedName>
</protein>
<feature type="transmembrane region" description="Helical" evidence="8">
    <location>
        <begin position="12"/>
        <end position="31"/>
    </location>
</feature>
<evidence type="ECO:0000256" key="4">
    <source>
        <dbReference type="ARBA" id="ARBA00022679"/>
    </source>
</evidence>
<evidence type="ECO:0000313" key="11">
    <source>
        <dbReference type="Proteomes" id="UP000736583"/>
    </source>
</evidence>
<evidence type="ECO:0000256" key="5">
    <source>
        <dbReference type="ARBA" id="ARBA00022692"/>
    </source>
</evidence>
<keyword evidence="7 8" id="KW-0472">Membrane</keyword>
<reference evidence="10 11" key="1">
    <citation type="submission" date="2021-06" db="EMBL/GenBank/DDBJ databases">
        <authorList>
            <person name="Sun Q."/>
            <person name="Li D."/>
        </authorList>
    </citation>
    <scope>NUCLEOTIDE SEQUENCE [LARGE SCALE GENOMIC DNA]</scope>
    <source>
        <strain evidence="10 11">MSJ-4</strain>
    </source>
</reference>
<name>A0ABS6F422_9CLOT</name>
<feature type="transmembrane region" description="Helical" evidence="8">
    <location>
        <begin position="410"/>
        <end position="427"/>
    </location>
</feature>
<evidence type="ECO:0000256" key="1">
    <source>
        <dbReference type="ARBA" id="ARBA00004651"/>
    </source>
</evidence>
<feature type="transmembrane region" description="Helical" evidence="8">
    <location>
        <begin position="219"/>
        <end position="236"/>
    </location>
</feature>
<keyword evidence="4" id="KW-0808">Transferase</keyword>
<feature type="transmembrane region" description="Helical" evidence="8">
    <location>
        <begin position="387"/>
        <end position="404"/>
    </location>
</feature>
<feature type="transmembrane region" description="Helical" evidence="8">
    <location>
        <begin position="177"/>
        <end position="207"/>
    </location>
</feature>
<keyword evidence="6 8" id="KW-1133">Transmembrane helix</keyword>
<evidence type="ECO:0000259" key="9">
    <source>
        <dbReference type="Pfam" id="PF13231"/>
    </source>
</evidence>
<sequence length="429" mass="50760">MFSMKYEKKNIKYALYIITALFFIICVITSLKYGDYNLLGSYEKMDNDDVRYIRSAWTILDTGILSYHNPGEKTVFIMPGISYTLAFFMKIFGRVEGVMAFRIFQGVLQSLSIFIIFFIGRKLFNSRVGFWAAIIDVFYIPEIWATNVILTETIFKFFLVLLIYISIYAIEEKQFKYYIWGGAVWGLATLYRPTIAAFPMVILFMWIYKKYEIRDMLKFGIVTTVVFAIIMSPWWVRNYKVFGEFIPLTLSSGNPMVEGSYINYDESIDYYAPERSDDVIEQNKLYIENVKYRFKHVMLKRPFAYAKWYFIDKGLTLWTVAFYWKEIWGISRVVVMIYHILILILGIIGMIKYLRKARRSKNISSRSYDSYSLGIYRASTKSSISSGKILFFVLIFFYITHIPYITFSRYGYPTMFIFMIYATYLFFGE</sequence>
<evidence type="ECO:0000256" key="3">
    <source>
        <dbReference type="ARBA" id="ARBA00022676"/>
    </source>
</evidence>
<gene>
    <name evidence="10" type="ORF">KQI89_16050</name>
</gene>
<feature type="transmembrane region" description="Helical" evidence="8">
    <location>
        <begin position="330"/>
        <end position="351"/>
    </location>
</feature>
<organism evidence="10 11">
    <name type="scientific">Clostridium simiarum</name>
    <dbReference type="NCBI Taxonomy" id="2841506"/>
    <lineage>
        <taxon>Bacteria</taxon>
        <taxon>Bacillati</taxon>
        <taxon>Bacillota</taxon>
        <taxon>Clostridia</taxon>
        <taxon>Eubacteriales</taxon>
        <taxon>Clostridiaceae</taxon>
        <taxon>Clostridium</taxon>
    </lineage>
</organism>
<dbReference type="InterPro" id="IPR050297">
    <property type="entry name" value="LipidA_mod_glycosyltrf_83"/>
</dbReference>
<keyword evidence="5 8" id="KW-0812">Transmembrane</keyword>
<dbReference type="PANTHER" id="PTHR33908:SF11">
    <property type="entry name" value="MEMBRANE PROTEIN"/>
    <property type="match status" value="1"/>
</dbReference>
<dbReference type="Pfam" id="PF13231">
    <property type="entry name" value="PMT_2"/>
    <property type="match status" value="1"/>
</dbReference>